<dbReference type="SUPFAM" id="SSF48208">
    <property type="entry name" value="Six-hairpin glycosidases"/>
    <property type="match status" value="1"/>
</dbReference>
<keyword evidence="3" id="KW-1185">Reference proteome</keyword>
<dbReference type="AlphaFoldDB" id="A0A4R1SAG2"/>
<accession>A0A4R1SAG2</accession>
<dbReference type="InterPro" id="IPR052043">
    <property type="entry name" value="PolySaccharide_Degr_Enz"/>
</dbReference>
<dbReference type="InterPro" id="IPR010905">
    <property type="entry name" value="Glyco_hydro_88"/>
</dbReference>
<keyword evidence="1 2" id="KW-0378">Hydrolase</keyword>
<dbReference type="RefSeq" id="WP_132012675.1">
    <property type="nucleotide sequence ID" value="NZ_SLUN01000002.1"/>
</dbReference>
<dbReference type="GO" id="GO:0016787">
    <property type="term" value="F:hydrolase activity"/>
    <property type="evidence" value="ECO:0007669"/>
    <property type="project" value="UniProtKB-KW"/>
</dbReference>
<dbReference type="Gene3D" id="1.50.10.10">
    <property type="match status" value="1"/>
</dbReference>
<dbReference type="Pfam" id="PF07470">
    <property type="entry name" value="Glyco_hydro_88"/>
    <property type="match status" value="1"/>
</dbReference>
<evidence type="ECO:0000313" key="3">
    <source>
        <dbReference type="Proteomes" id="UP000295008"/>
    </source>
</evidence>
<organism evidence="2 3">
    <name type="scientific">Hydrogenispora ethanolica</name>
    <dbReference type="NCBI Taxonomy" id="1082276"/>
    <lineage>
        <taxon>Bacteria</taxon>
        <taxon>Bacillati</taxon>
        <taxon>Bacillota</taxon>
        <taxon>Hydrogenispora</taxon>
    </lineage>
</organism>
<dbReference type="Proteomes" id="UP000295008">
    <property type="component" value="Unassembled WGS sequence"/>
</dbReference>
<sequence>MGKYFAENESIYARQADDIGKIIQTIASRYIGANPPHPLTYRAYCRNGIGRAPDYRYRFDLAALFPGAAPETMVYAWAKLWGAQEGPLNLAVSGYGPVTLYWNGQLVFKSNIINERFGDQRSAVTVSLKQGWNDIVVKFTKTPAGFGGLVGTASPKNFPLCFLMPSPERNGQEGWLFTPPLIAELNELPKQGTSEAATGLQWYPEREWPAAQSAMGQLQRLYGLPRGCTGIGWTKAFFPHGGLGRYSLKGFNQGPIQIYLAGQPIYASAASGRFDLPIQAPFGKQDLLVLCDCEEPEPDWGFGIQLSDGAATVPLQTPYPVHGAKDPWLYCGPFAESALPDPAELQKMDRLFPGADGGCYWRLDRPGVWVRPYLENQNFGRWSYPLGVTLYGLLQTGRVLGCEALVEYVRQHVTACTAIFQYAFWDKEQYGAAGVLNQLTTTDSLDDCGSFGSLLLEAARTETIPDFRAVADFVAGYIEARQARLPDGAFYREKAFHTFMDDTLWADDLYMSVPFLCRYYRLTGAARYLDDAVRQLLLFHRYLYLPERKIMSHVYDVKIGKATGVPWGRGNGWVLFSCAELLAFLPDAHPDRPRLLQLFNQLCEGYRALQDETGMWHQVLTDVDSYPETSCTAMFIYAFARGVRYGWLEEKDPYLLAAVRGWEGLSRQAIDDHGNIYGVCRGSGFSFSADYYKNDLSWNFNDTHGVGIVMLAGVELLGAVQAASHREPATLAPKGD</sequence>
<name>A0A4R1SAG2_HYDET</name>
<proteinExistence type="predicted"/>
<comment type="caution">
    <text evidence="2">The sequence shown here is derived from an EMBL/GenBank/DDBJ whole genome shotgun (WGS) entry which is preliminary data.</text>
</comment>
<dbReference type="InterPro" id="IPR008928">
    <property type="entry name" value="6-hairpin_glycosidase_sf"/>
</dbReference>
<reference evidence="2 3" key="1">
    <citation type="submission" date="2019-03" db="EMBL/GenBank/DDBJ databases">
        <title>Genomic Encyclopedia of Type Strains, Phase IV (KMG-IV): sequencing the most valuable type-strain genomes for metagenomic binning, comparative biology and taxonomic classification.</title>
        <authorList>
            <person name="Goeker M."/>
        </authorList>
    </citation>
    <scope>NUCLEOTIDE SEQUENCE [LARGE SCALE GENOMIC DNA]</scope>
    <source>
        <strain evidence="2 3">LX-B</strain>
    </source>
</reference>
<dbReference type="EMBL" id="SLUN01000002">
    <property type="protein sequence ID" value="TCL76503.1"/>
    <property type="molecule type" value="Genomic_DNA"/>
</dbReference>
<dbReference type="PANTHER" id="PTHR33886">
    <property type="entry name" value="UNSATURATED RHAMNOGALACTURONAN HYDROLASE (EUROFUNG)"/>
    <property type="match status" value="1"/>
</dbReference>
<dbReference type="GO" id="GO:0005975">
    <property type="term" value="P:carbohydrate metabolic process"/>
    <property type="evidence" value="ECO:0007669"/>
    <property type="project" value="InterPro"/>
</dbReference>
<gene>
    <name evidence="2" type="ORF">EDC14_1002262</name>
</gene>
<evidence type="ECO:0000313" key="2">
    <source>
        <dbReference type="EMBL" id="TCL76503.1"/>
    </source>
</evidence>
<dbReference type="OrthoDB" id="9807186at2"/>
<evidence type="ECO:0000256" key="1">
    <source>
        <dbReference type="ARBA" id="ARBA00022801"/>
    </source>
</evidence>
<protein>
    <submittedName>
        <fullName evidence="2">Rhamnogalacturonyl hydrolase YesR</fullName>
    </submittedName>
</protein>
<dbReference type="PANTHER" id="PTHR33886:SF8">
    <property type="entry name" value="UNSATURATED RHAMNOGALACTURONAN HYDROLASE (EUROFUNG)"/>
    <property type="match status" value="1"/>
</dbReference>
<dbReference type="InterPro" id="IPR012341">
    <property type="entry name" value="6hp_glycosidase-like_sf"/>
</dbReference>